<dbReference type="EMBL" id="CM023471">
    <property type="protein sequence ID" value="KAH7966890.1"/>
    <property type="molecule type" value="Genomic_DNA"/>
</dbReference>
<sequence>MCSTESVLRRAVIKYLNPTFSAKYFRRDNVLAIVTLSPVAVEFQPACSLAMNVLPPAPALPRPSSVTHSHIRTSFVCTCGKLLHWGSRRSSSAQLLNADSLFLTVQRSQNKPNTIIVRKGISHFPLLPKQRVLRQQSIASDDAFHASDVTIWFVESSNETDLKGRQACSIESASLHNPNVRVFLLTTGQLSPNCDYYKALSSLENFASLKLNLTDTFSNTPLDSWHRSRNWTEGPYRIEHLSDGIRLAVLWKHGGIYLDLDIIVLKELSELSNSVMFEVTGQLSEQRAIL</sequence>
<evidence type="ECO:0000313" key="1">
    <source>
        <dbReference type="EMBL" id="KAH7966890.1"/>
    </source>
</evidence>
<proteinExistence type="predicted"/>
<comment type="caution">
    <text evidence="1">The sequence shown here is derived from an EMBL/GenBank/DDBJ whole genome shotgun (WGS) entry which is preliminary data.</text>
</comment>
<evidence type="ECO:0000313" key="2">
    <source>
        <dbReference type="Proteomes" id="UP000821865"/>
    </source>
</evidence>
<accession>A0ACB8DFS3</accession>
<name>A0ACB8DFS3_DERSI</name>
<reference evidence="1" key="1">
    <citation type="submission" date="2020-05" db="EMBL/GenBank/DDBJ databases">
        <title>Large-scale comparative analyses of tick genomes elucidate their genetic diversity and vector capacities.</title>
        <authorList>
            <person name="Jia N."/>
            <person name="Wang J."/>
            <person name="Shi W."/>
            <person name="Du L."/>
            <person name="Sun Y."/>
            <person name="Zhan W."/>
            <person name="Jiang J."/>
            <person name="Wang Q."/>
            <person name="Zhang B."/>
            <person name="Ji P."/>
            <person name="Sakyi L.B."/>
            <person name="Cui X."/>
            <person name="Yuan T."/>
            <person name="Jiang B."/>
            <person name="Yang W."/>
            <person name="Lam T.T.-Y."/>
            <person name="Chang Q."/>
            <person name="Ding S."/>
            <person name="Wang X."/>
            <person name="Zhu J."/>
            <person name="Ruan X."/>
            <person name="Zhao L."/>
            <person name="Wei J."/>
            <person name="Que T."/>
            <person name="Du C."/>
            <person name="Cheng J."/>
            <person name="Dai P."/>
            <person name="Han X."/>
            <person name="Huang E."/>
            <person name="Gao Y."/>
            <person name="Liu J."/>
            <person name="Shao H."/>
            <person name="Ye R."/>
            <person name="Li L."/>
            <person name="Wei W."/>
            <person name="Wang X."/>
            <person name="Wang C."/>
            <person name="Yang T."/>
            <person name="Huo Q."/>
            <person name="Li W."/>
            <person name="Guo W."/>
            <person name="Chen H."/>
            <person name="Zhou L."/>
            <person name="Ni X."/>
            <person name="Tian J."/>
            <person name="Zhou Y."/>
            <person name="Sheng Y."/>
            <person name="Liu T."/>
            <person name="Pan Y."/>
            <person name="Xia L."/>
            <person name="Li J."/>
            <person name="Zhao F."/>
            <person name="Cao W."/>
        </authorList>
    </citation>
    <scope>NUCLEOTIDE SEQUENCE</scope>
    <source>
        <strain evidence="1">Dsil-2018</strain>
    </source>
</reference>
<gene>
    <name evidence="1" type="ORF">HPB49_020328</name>
</gene>
<organism evidence="1 2">
    <name type="scientific">Dermacentor silvarum</name>
    <name type="common">Tick</name>
    <dbReference type="NCBI Taxonomy" id="543639"/>
    <lineage>
        <taxon>Eukaryota</taxon>
        <taxon>Metazoa</taxon>
        <taxon>Ecdysozoa</taxon>
        <taxon>Arthropoda</taxon>
        <taxon>Chelicerata</taxon>
        <taxon>Arachnida</taxon>
        <taxon>Acari</taxon>
        <taxon>Parasitiformes</taxon>
        <taxon>Ixodida</taxon>
        <taxon>Ixodoidea</taxon>
        <taxon>Ixodidae</taxon>
        <taxon>Rhipicephalinae</taxon>
        <taxon>Dermacentor</taxon>
    </lineage>
</organism>
<protein>
    <submittedName>
        <fullName evidence="1">Uncharacterized protein</fullName>
    </submittedName>
</protein>
<keyword evidence="2" id="KW-1185">Reference proteome</keyword>
<dbReference type="Proteomes" id="UP000821865">
    <property type="component" value="Chromosome 2"/>
</dbReference>